<dbReference type="EMBL" id="JASJUT010000003">
    <property type="protein sequence ID" value="MDK2595602.1"/>
    <property type="molecule type" value="Genomic_DNA"/>
</dbReference>
<dbReference type="SUPFAM" id="SSF55781">
    <property type="entry name" value="GAF domain-like"/>
    <property type="match status" value="1"/>
</dbReference>
<dbReference type="RefSeq" id="WP_284137250.1">
    <property type="nucleotide sequence ID" value="NZ_JASJUT010000003.1"/>
</dbReference>
<dbReference type="Gene3D" id="2.40.50.100">
    <property type="match status" value="1"/>
</dbReference>
<feature type="domain" description="Multidrug resistance protein MdtA-like C-terminal permuted SH3" evidence="5">
    <location>
        <begin position="564"/>
        <end position="621"/>
    </location>
</feature>
<sequence>MNRVQVIEVTRKSLSPMNSMSLKLSQTVAEQLTAEHAIVFLLDQGASQFVGVLENEARVVDIRITTDSCLVNSISTLQEALLSTDFIKELDEKLKLRVQSSISAIMNNSSNEPLGFVLALNKMASQGDAPMEFTAPDLQLLQKLTCMAGWVVEQTLQVDKVQVKKVQLKSQFQGLQTAYAKVCQDNHRLQSSYRSWRITKKRAVTTAVMIFLSGFLYLFFAHSFNTAPETWYGGGMQQRLQSQLISPQVERVEDFLHLSGNLQPLSWVKVNAPLDAAIEHVNFQYGDTVHQGQLLLELDQSSIQLAHRDATAAYFQSLKELERLKNWSNSIEVKNAKRAVVRANKALQLAKERHASTSSLFQKGIVARTELDSDWRTVSEAEVTLAMAQESLIAQRSVASDVQLKIAQLSLQNAEQKMQSLALQVDQANIHSPVQGIILPATSKQEKQPSKGGIYSGAQVAKNEPLVMIADMSGVSIDSQVNEVDLLKIKPGQSVDVRIEALNDLSLSGVIHYVDARASAHKGSRSRVFNIQIQVKQLTKRQRNMIRIGMSVDTRVLIYSNPEALVIPFSAVQLEGNKKFVWVQTEQGQVIRKYIEIRSSLPQGLEVSSGLSAADKIVIGHGESTNA</sequence>
<keyword evidence="4" id="KW-0472">Membrane</keyword>
<feature type="coiled-coil region" evidence="3">
    <location>
        <begin position="404"/>
        <end position="431"/>
    </location>
</feature>
<dbReference type="Pfam" id="PF25967">
    <property type="entry name" value="RND-MFP_C"/>
    <property type="match status" value="1"/>
</dbReference>
<accession>A0ABT7EKM9</accession>
<keyword evidence="4" id="KW-0812">Transmembrane</keyword>
<keyword evidence="7" id="KW-1185">Reference proteome</keyword>
<dbReference type="SUPFAM" id="SSF111369">
    <property type="entry name" value="HlyD-like secretion proteins"/>
    <property type="match status" value="1"/>
</dbReference>
<evidence type="ECO:0000256" key="4">
    <source>
        <dbReference type="SAM" id="Phobius"/>
    </source>
</evidence>
<feature type="transmembrane region" description="Helical" evidence="4">
    <location>
        <begin position="203"/>
        <end position="220"/>
    </location>
</feature>
<protein>
    <submittedName>
        <fullName evidence="6">Efflux RND transporter periplasmic adaptor subunit</fullName>
    </submittedName>
</protein>
<evidence type="ECO:0000313" key="7">
    <source>
        <dbReference type="Proteomes" id="UP001231915"/>
    </source>
</evidence>
<dbReference type="Gene3D" id="2.40.420.20">
    <property type="match status" value="1"/>
</dbReference>
<comment type="caution">
    <text evidence="6">The sequence shown here is derived from an EMBL/GenBank/DDBJ whole genome shotgun (WGS) entry which is preliminary data.</text>
</comment>
<dbReference type="Gene3D" id="3.30.450.40">
    <property type="match status" value="1"/>
</dbReference>
<organism evidence="6 7">
    <name type="scientific">Pseudoalteromonas obscura</name>
    <dbReference type="NCBI Taxonomy" id="3048491"/>
    <lineage>
        <taxon>Bacteria</taxon>
        <taxon>Pseudomonadati</taxon>
        <taxon>Pseudomonadota</taxon>
        <taxon>Gammaproteobacteria</taxon>
        <taxon>Alteromonadales</taxon>
        <taxon>Pseudoalteromonadaceae</taxon>
        <taxon>Pseudoalteromonas</taxon>
    </lineage>
</organism>
<evidence type="ECO:0000256" key="2">
    <source>
        <dbReference type="ARBA" id="ARBA00023054"/>
    </source>
</evidence>
<dbReference type="InterPro" id="IPR050465">
    <property type="entry name" value="UPF0194_transport"/>
</dbReference>
<dbReference type="InterPro" id="IPR058627">
    <property type="entry name" value="MdtA-like_C"/>
</dbReference>
<evidence type="ECO:0000256" key="3">
    <source>
        <dbReference type="SAM" id="Coils"/>
    </source>
</evidence>
<dbReference type="Gene3D" id="2.40.30.170">
    <property type="match status" value="1"/>
</dbReference>
<dbReference type="PANTHER" id="PTHR32347:SF23">
    <property type="entry name" value="BLL5650 PROTEIN"/>
    <property type="match status" value="1"/>
</dbReference>
<proteinExistence type="predicted"/>
<dbReference type="Proteomes" id="UP001231915">
    <property type="component" value="Unassembled WGS sequence"/>
</dbReference>
<keyword evidence="4" id="KW-1133">Transmembrane helix</keyword>
<comment type="subcellular location">
    <subcellularLocation>
        <location evidence="1">Cell envelope</location>
    </subcellularLocation>
</comment>
<dbReference type="PANTHER" id="PTHR32347">
    <property type="entry name" value="EFFLUX SYSTEM COMPONENT YKNX-RELATED"/>
    <property type="match status" value="1"/>
</dbReference>
<evidence type="ECO:0000256" key="1">
    <source>
        <dbReference type="ARBA" id="ARBA00004196"/>
    </source>
</evidence>
<name>A0ABT7EKM9_9GAMM</name>
<reference evidence="6 7" key="1">
    <citation type="submission" date="2023-05" db="EMBL/GenBank/DDBJ databases">
        <title>Pseudoalteromonas ardens sp. nov., Pseudoalteromonas obscura sp. nov., and Pseudoalteromonas umbrosa sp. nov., isolated from the coral Montipora capitata.</title>
        <authorList>
            <person name="Thomas E.M."/>
            <person name="Smith E.M."/>
            <person name="Papke E."/>
            <person name="Shlafstein M.D."/>
            <person name="Oline D.K."/>
            <person name="Videau P."/>
            <person name="Saw J.H."/>
            <person name="Strangman W.K."/>
            <person name="Ushijima B."/>
        </authorList>
    </citation>
    <scope>NUCLEOTIDE SEQUENCE [LARGE SCALE GENOMIC DNA]</scope>
    <source>
        <strain evidence="6 7">P94</strain>
    </source>
</reference>
<dbReference type="InterPro" id="IPR029016">
    <property type="entry name" value="GAF-like_dom_sf"/>
</dbReference>
<evidence type="ECO:0000259" key="5">
    <source>
        <dbReference type="Pfam" id="PF25967"/>
    </source>
</evidence>
<evidence type="ECO:0000313" key="6">
    <source>
        <dbReference type="EMBL" id="MDK2595602.1"/>
    </source>
</evidence>
<gene>
    <name evidence="6" type="ORF">QNM18_11140</name>
</gene>
<keyword evidence="2 3" id="KW-0175">Coiled coil</keyword>